<feature type="transmembrane region" description="Helical" evidence="5">
    <location>
        <begin position="76"/>
        <end position="100"/>
    </location>
</feature>
<protein>
    <submittedName>
        <fullName evidence="7">Rhomboid family protein</fullName>
    </submittedName>
</protein>
<keyword evidence="4 5" id="KW-0472">Membrane</keyword>
<dbReference type="GO" id="GO:0016020">
    <property type="term" value="C:membrane"/>
    <property type="evidence" value="ECO:0007669"/>
    <property type="project" value="UniProtKB-SubCell"/>
</dbReference>
<dbReference type="Proteomes" id="UP000316030">
    <property type="component" value="Unassembled WGS sequence"/>
</dbReference>
<evidence type="ECO:0000256" key="4">
    <source>
        <dbReference type="ARBA" id="ARBA00023136"/>
    </source>
</evidence>
<dbReference type="InterPro" id="IPR035952">
    <property type="entry name" value="Rhomboid-like_sf"/>
</dbReference>
<sequence length="227" mass="24403">MSSQNNSPFNTLPPVIVALFLILMGIEIAFNLGARGLVGGPEAVGWRLAAAQSYAFSAPIFQWMLENGQYPTEHMIRFVTYAFVHGNFTQALFSGIMLLALGNMVGRVFSQVATLAVFVAGTIAGAVVFGLVADTRAVLVGAFPGVYALIGAYSFMLWVGLGATGQNQFQAFRLIGVLLALQLLFGLIFGGQPDWIADVSGFVVGFALSFVVSPGGWQRLRDRMRQR</sequence>
<evidence type="ECO:0000256" key="1">
    <source>
        <dbReference type="ARBA" id="ARBA00004141"/>
    </source>
</evidence>
<keyword evidence="2 5" id="KW-0812">Transmembrane</keyword>
<feature type="domain" description="Peptidase S54 rhomboid" evidence="6">
    <location>
        <begin position="73"/>
        <end position="213"/>
    </location>
</feature>
<accession>A0A521D5X8</accession>
<evidence type="ECO:0000256" key="3">
    <source>
        <dbReference type="ARBA" id="ARBA00022989"/>
    </source>
</evidence>
<evidence type="ECO:0000256" key="5">
    <source>
        <dbReference type="SAM" id="Phobius"/>
    </source>
</evidence>
<feature type="transmembrane region" description="Helical" evidence="5">
    <location>
        <begin position="112"/>
        <end position="132"/>
    </location>
</feature>
<organism evidence="7 8">
    <name type="scientific">Thalassovita litoralis</name>
    <dbReference type="NCBI Taxonomy" id="1010611"/>
    <lineage>
        <taxon>Bacteria</taxon>
        <taxon>Pseudomonadati</taxon>
        <taxon>Pseudomonadota</taxon>
        <taxon>Alphaproteobacteria</taxon>
        <taxon>Rhodobacterales</taxon>
        <taxon>Roseobacteraceae</taxon>
        <taxon>Thalassovita</taxon>
    </lineage>
</organism>
<evidence type="ECO:0000256" key="2">
    <source>
        <dbReference type="ARBA" id="ARBA00022692"/>
    </source>
</evidence>
<dbReference type="Gene3D" id="1.20.1540.10">
    <property type="entry name" value="Rhomboid-like"/>
    <property type="match status" value="1"/>
</dbReference>
<proteinExistence type="predicted"/>
<dbReference type="GO" id="GO:0004252">
    <property type="term" value="F:serine-type endopeptidase activity"/>
    <property type="evidence" value="ECO:0007669"/>
    <property type="project" value="InterPro"/>
</dbReference>
<dbReference type="InterPro" id="IPR022764">
    <property type="entry name" value="Peptidase_S54_rhomboid_dom"/>
</dbReference>
<evidence type="ECO:0000259" key="6">
    <source>
        <dbReference type="Pfam" id="PF01694"/>
    </source>
</evidence>
<evidence type="ECO:0000313" key="7">
    <source>
        <dbReference type="EMBL" id="SMO67094.1"/>
    </source>
</evidence>
<dbReference type="EMBL" id="FXTO01000009">
    <property type="protein sequence ID" value="SMO67094.1"/>
    <property type="molecule type" value="Genomic_DNA"/>
</dbReference>
<dbReference type="RefSeq" id="WP_142493092.1">
    <property type="nucleotide sequence ID" value="NZ_FXTO01000009.1"/>
</dbReference>
<dbReference type="SUPFAM" id="SSF144091">
    <property type="entry name" value="Rhomboid-like"/>
    <property type="match status" value="1"/>
</dbReference>
<reference evidence="7 8" key="1">
    <citation type="submission" date="2017-05" db="EMBL/GenBank/DDBJ databases">
        <authorList>
            <person name="Varghese N."/>
            <person name="Submissions S."/>
        </authorList>
    </citation>
    <scope>NUCLEOTIDE SEQUENCE [LARGE SCALE GENOMIC DNA]</scope>
    <source>
        <strain evidence="7 8">DSM 29506</strain>
    </source>
</reference>
<evidence type="ECO:0000313" key="8">
    <source>
        <dbReference type="Proteomes" id="UP000316030"/>
    </source>
</evidence>
<keyword evidence="3 5" id="KW-1133">Transmembrane helix</keyword>
<feature type="transmembrane region" description="Helical" evidence="5">
    <location>
        <begin position="171"/>
        <end position="189"/>
    </location>
</feature>
<gene>
    <name evidence="7" type="ORF">SAMN06265173_10926</name>
</gene>
<feature type="transmembrane region" description="Helical" evidence="5">
    <location>
        <begin position="195"/>
        <end position="217"/>
    </location>
</feature>
<feature type="transmembrane region" description="Helical" evidence="5">
    <location>
        <begin position="12"/>
        <end position="32"/>
    </location>
</feature>
<feature type="transmembrane region" description="Helical" evidence="5">
    <location>
        <begin position="44"/>
        <end position="64"/>
    </location>
</feature>
<dbReference type="Pfam" id="PF01694">
    <property type="entry name" value="Rhomboid"/>
    <property type="match status" value="1"/>
</dbReference>
<dbReference type="OrthoDB" id="7836448at2"/>
<dbReference type="AlphaFoldDB" id="A0A521D5X8"/>
<dbReference type="PANTHER" id="PTHR43066">
    <property type="entry name" value="RHOMBOID-RELATED PROTEIN"/>
    <property type="match status" value="1"/>
</dbReference>
<dbReference type="PANTHER" id="PTHR43066:SF11">
    <property type="entry name" value="PEPTIDASE S54 RHOMBOID DOMAIN-CONTAINING PROTEIN"/>
    <property type="match status" value="1"/>
</dbReference>
<feature type="transmembrane region" description="Helical" evidence="5">
    <location>
        <begin position="138"/>
        <end position="159"/>
    </location>
</feature>
<keyword evidence="8" id="KW-1185">Reference proteome</keyword>
<name>A0A521D5X8_9RHOB</name>
<comment type="subcellular location">
    <subcellularLocation>
        <location evidence="1">Membrane</location>
        <topology evidence="1">Multi-pass membrane protein</topology>
    </subcellularLocation>
</comment>